<gene>
    <name evidence="1" type="ORF">E4O92_15220</name>
</gene>
<protein>
    <submittedName>
        <fullName evidence="1">Uncharacterized protein</fullName>
    </submittedName>
</protein>
<evidence type="ECO:0000313" key="1">
    <source>
        <dbReference type="EMBL" id="TFW30924.1"/>
    </source>
</evidence>
<dbReference type="AlphaFoldDB" id="A0A4Y9SW25"/>
<dbReference type="OrthoDB" id="9787207at2"/>
<proteinExistence type="predicted"/>
<name>A0A4Y9SW25_9BURK</name>
<evidence type="ECO:0000313" key="2">
    <source>
        <dbReference type="Proteomes" id="UP000297258"/>
    </source>
</evidence>
<comment type="caution">
    <text evidence="1">The sequence shown here is derived from an EMBL/GenBank/DDBJ whole genome shotgun (WGS) entry which is preliminary data.</text>
</comment>
<accession>A0A4Y9SW25</accession>
<sequence>MTEQCLSTGAARAVRFAVKNDVLEIIRQMNVLQIDTVHAAALGHHRPRQFGVFLDAPLQLALAEREAV</sequence>
<dbReference type="Proteomes" id="UP000297258">
    <property type="component" value="Unassembled WGS sequence"/>
</dbReference>
<reference evidence="1 2" key="1">
    <citation type="submission" date="2019-03" db="EMBL/GenBank/DDBJ databases">
        <title>Draft genome of Massilia hortus sp. nov., a novel bacterial species of the Oxalobacteraceae family.</title>
        <authorList>
            <person name="Peta V."/>
            <person name="Raths R."/>
            <person name="Bucking H."/>
        </authorList>
    </citation>
    <scope>NUCLEOTIDE SEQUENCE [LARGE SCALE GENOMIC DNA]</scope>
    <source>
        <strain evidence="1 2">ONC3</strain>
    </source>
</reference>
<organism evidence="1 2">
    <name type="scientific">Massilia horti</name>
    <dbReference type="NCBI Taxonomy" id="2562153"/>
    <lineage>
        <taxon>Bacteria</taxon>
        <taxon>Pseudomonadati</taxon>
        <taxon>Pseudomonadota</taxon>
        <taxon>Betaproteobacteria</taxon>
        <taxon>Burkholderiales</taxon>
        <taxon>Oxalobacteraceae</taxon>
        <taxon>Telluria group</taxon>
        <taxon>Massilia</taxon>
    </lineage>
</organism>
<keyword evidence="2" id="KW-1185">Reference proteome</keyword>
<dbReference type="EMBL" id="SPUM01000103">
    <property type="protein sequence ID" value="TFW30924.1"/>
    <property type="molecule type" value="Genomic_DNA"/>
</dbReference>
<dbReference type="RefSeq" id="WP_135190586.1">
    <property type="nucleotide sequence ID" value="NZ_SPUM01000103.1"/>
</dbReference>